<dbReference type="EMBL" id="CM004388">
    <property type="protein sequence ID" value="OAY57040.1"/>
    <property type="molecule type" value="Genomic_DNA"/>
</dbReference>
<proteinExistence type="predicted"/>
<dbReference type="AlphaFoldDB" id="A0A2C9WBG0"/>
<accession>A0A2C9WBG0</accession>
<reference evidence="1" key="1">
    <citation type="submission" date="2016-02" db="EMBL/GenBank/DDBJ databases">
        <title>WGS assembly of Manihot esculenta.</title>
        <authorList>
            <person name="Bredeson J.V."/>
            <person name="Prochnik S.E."/>
            <person name="Lyons J.B."/>
            <person name="Schmutz J."/>
            <person name="Grimwood J."/>
            <person name="Vrebalov J."/>
            <person name="Bart R.S."/>
            <person name="Amuge T."/>
            <person name="Ferguson M.E."/>
            <person name="Green R."/>
            <person name="Putnam N."/>
            <person name="Stites J."/>
            <person name="Rounsley S."/>
            <person name="Rokhsar D.S."/>
        </authorList>
    </citation>
    <scope>NUCLEOTIDE SEQUENCE [LARGE SCALE GENOMIC DNA]</scope>
    <source>
        <tissue evidence="1">Leaf</tissue>
    </source>
</reference>
<name>A0A2C9WBG0_MANES</name>
<organism evidence="1">
    <name type="scientific">Manihot esculenta</name>
    <name type="common">Cassava</name>
    <name type="synonym">Jatropha manihot</name>
    <dbReference type="NCBI Taxonomy" id="3983"/>
    <lineage>
        <taxon>Eukaryota</taxon>
        <taxon>Viridiplantae</taxon>
        <taxon>Streptophyta</taxon>
        <taxon>Embryophyta</taxon>
        <taxon>Tracheophyta</taxon>
        <taxon>Spermatophyta</taxon>
        <taxon>Magnoliopsida</taxon>
        <taxon>eudicotyledons</taxon>
        <taxon>Gunneridae</taxon>
        <taxon>Pentapetalae</taxon>
        <taxon>rosids</taxon>
        <taxon>fabids</taxon>
        <taxon>Malpighiales</taxon>
        <taxon>Euphorbiaceae</taxon>
        <taxon>Crotonoideae</taxon>
        <taxon>Manihoteae</taxon>
        <taxon>Manihot</taxon>
    </lineage>
</organism>
<gene>
    <name evidence="1" type="ORF">MANES_02G065800</name>
</gene>
<protein>
    <submittedName>
        <fullName evidence="1">Uncharacterized protein</fullName>
    </submittedName>
</protein>
<evidence type="ECO:0000313" key="1">
    <source>
        <dbReference type="EMBL" id="OAY57040.1"/>
    </source>
</evidence>
<sequence>MNISNTKQIKKRIENMQICVVTVTTVEEKGNGCDRRRRGEKQPL</sequence>